<proteinExistence type="predicted"/>
<evidence type="ECO:0008006" key="3">
    <source>
        <dbReference type="Google" id="ProtNLM"/>
    </source>
</evidence>
<dbReference type="EMBL" id="JAHVHU010000028">
    <property type="protein sequence ID" value="MBY5960244.1"/>
    <property type="molecule type" value="Genomic_DNA"/>
</dbReference>
<dbReference type="PROSITE" id="PS00092">
    <property type="entry name" value="N6_MTASE"/>
    <property type="match status" value="1"/>
</dbReference>
<gene>
    <name evidence="1" type="ORF">KUV50_18985</name>
</gene>
<dbReference type="Proteomes" id="UP000753961">
    <property type="component" value="Unassembled WGS sequence"/>
</dbReference>
<name>A0A953HS51_9BACT</name>
<dbReference type="InterPro" id="IPR002052">
    <property type="entry name" value="DNA_methylase_N6_adenine_CS"/>
</dbReference>
<reference evidence="1" key="1">
    <citation type="submission" date="2021-06" db="EMBL/GenBank/DDBJ databases">
        <title>44 bacteria genomes isolated from Dapeng, Shenzhen.</title>
        <authorList>
            <person name="Zheng W."/>
            <person name="Yu S."/>
            <person name="Huang Y."/>
        </authorList>
    </citation>
    <scope>NUCLEOTIDE SEQUENCE</scope>
    <source>
        <strain evidence="1">DP5N28-2</strain>
    </source>
</reference>
<dbReference type="RefSeq" id="WP_222581794.1">
    <property type="nucleotide sequence ID" value="NZ_JAHVHU010000028.1"/>
</dbReference>
<accession>A0A953HS51</accession>
<sequence>MIVNNNGKEYRLPTDSEMELVEFEDFKLINERIPNEEMLKIPDLVSGRGWGISKWKDLFSPGQLLALQTFVDQLDRLKKELLQSDGGTPGESGGAFSDYYKAVVTYLGIWVDRVAVVNTSFGRWHVSGEKMEHPFSRQAIPMMFDFPESNPFSGSTGSAENQLDWITRYLESENFDIPSIMKNASSGEKNQFQENELDAVVTDPPYYDAIAYADLSDFFYVWMKRTILDLYPLHFATPQTPKSEECTALKHHHKNNTDNAFTHFENKLLQIFDAIEYQTRDIVSIMFAHQSTHAWTTLCNSILGARMNITGSWALDTELQNRMVGLSGDALASSVTVACAPSTRSGIGDYREVQSQIHDVVGDEVRQLYALGFRGADLLTACFGKAVSVFGRYLSVEKADGSEVTVAELLEMARDAAFDAIVSDIDTDDLTKFYIGWLQLFGFSQADHDNVRRITQIGLSVEMSEIYGHHLLVKHEEKSMLGHADIRIREEGKIGLRPVRNSDIDMAHRMMYLYGKALRVELLDYIAEKAPEAESTVWRVLNSLAELIPPSKEIKDGEWAKGLLANQDNLLKESRNRDVNRGMQSTIEFES</sequence>
<dbReference type="AlphaFoldDB" id="A0A953HS51"/>
<evidence type="ECO:0000313" key="1">
    <source>
        <dbReference type="EMBL" id="MBY5960244.1"/>
    </source>
</evidence>
<protein>
    <recommendedName>
        <fullName evidence="3">DUF1156 domain-containing protein</fullName>
    </recommendedName>
</protein>
<keyword evidence="2" id="KW-1185">Reference proteome</keyword>
<dbReference type="GO" id="GO:0008168">
    <property type="term" value="F:methyltransferase activity"/>
    <property type="evidence" value="ECO:0007669"/>
    <property type="project" value="InterPro"/>
</dbReference>
<dbReference type="GO" id="GO:0032259">
    <property type="term" value="P:methylation"/>
    <property type="evidence" value="ECO:0007669"/>
    <property type="project" value="InterPro"/>
</dbReference>
<evidence type="ECO:0000313" key="2">
    <source>
        <dbReference type="Proteomes" id="UP000753961"/>
    </source>
</evidence>
<organism evidence="1 2">
    <name type="scientific">Membranihabitans marinus</name>
    <dbReference type="NCBI Taxonomy" id="1227546"/>
    <lineage>
        <taxon>Bacteria</taxon>
        <taxon>Pseudomonadati</taxon>
        <taxon>Bacteroidota</taxon>
        <taxon>Saprospiria</taxon>
        <taxon>Saprospirales</taxon>
        <taxon>Saprospiraceae</taxon>
        <taxon>Membranihabitans</taxon>
    </lineage>
</organism>
<dbReference type="GO" id="GO:0003676">
    <property type="term" value="F:nucleic acid binding"/>
    <property type="evidence" value="ECO:0007669"/>
    <property type="project" value="InterPro"/>
</dbReference>
<comment type="caution">
    <text evidence="1">The sequence shown here is derived from an EMBL/GenBank/DDBJ whole genome shotgun (WGS) entry which is preliminary data.</text>
</comment>